<dbReference type="CDD" id="cd01647">
    <property type="entry name" value="RT_LTR"/>
    <property type="match status" value="1"/>
</dbReference>
<sequence length="210" mass="23834">YMQYPSPTIESAMLYLHDAKYLTVLDLNSAYHQIGLDDKSKILSSFQTQIGTFCYNSVPFGLSTGSQILNSLLDTILGDIKYKYILNYLDDLIIYSKSYDEHLAHIREVLTRLRKANLTVNPEKVKFAQQTVKFLGHIVGNSTIKIDQSRIDALLNIPVPKTPRAIAQFLGGVQFFGRFFPNLSILAAPLNKLRRKNADMVWTAECQLAW</sequence>
<dbReference type="PANTHER" id="PTHR37984:SF5">
    <property type="entry name" value="PROTEIN NYNRIN-LIKE"/>
    <property type="match status" value="1"/>
</dbReference>
<dbReference type="GO" id="GO:0071897">
    <property type="term" value="P:DNA biosynthetic process"/>
    <property type="evidence" value="ECO:0007669"/>
    <property type="project" value="UniProtKB-ARBA"/>
</dbReference>
<proteinExistence type="predicted"/>
<dbReference type="EMBL" id="GBHO01035843">
    <property type="protein sequence ID" value="JAG07761.1"/>
    <property type="molecule type" value="Transcribed_RNA"/>
</dbReference>
<dbReference type="SUPFAM" id="SSF56672">
    <property type="entry name" value="DNA/RNA polymerases"/>
    <property type="match status" value="1"/>
</dbReference>
<accession>A0A0A9WK20</accession>
<reference evidence="2" key="1">
    <citation type="journal article" date="2014" name="PLoS ONE">
        <title>Transcriptome-Based Identification of ABC Transporters in the Western Tarnished Plant Bug Lygus hesperus.</title>
        <authorList>
            <person name="Hull J.J."/>
            <person name="Chaney K."/>
            <person name="Geib S.M."/>
            <person name="Fabrick J.A."/>
            <person name="Brent C.S."/>
            <person name="Walsh D."/>
            <person name="Lavine L.C."/>
        </authorList>
    </citation>
    <scope>NUCLEOTIDE SEQUENCE</scope>
</reference>
<dbReference type="InterPro" id="IPR043502">
    <property type="entry name" value="DNA/RNA_pol_sf"/>
</dbReference>
<evidence type="ECO:0000313" key="2">
    <source>
        <dbReference type="EMBL" id="JAG07761.1"/>
    </source>
</evidence>
<dbReference type="Pfam" id="PF00078">
    <property type="entry name" value="RVT_1"/>
    <property type="match status" value="1"/>
</dbReference>
<feature type="domain" description="Reverse transcriptase" evidence="1">
    <location>
        <begin position="1"/>
        <end position="139"/>
    </location>
</feature>
<feature type="non-terminal residue" evidence="2">
    <location>
        <position position="210"/>
    </location>
</feature>
<dbReference type="PROSITE" id="PS50878">
    <property type="entry name" value="RT_POL"/>
    <property type="match status" value="1"/>
</dbReference>
<dbReference type="InterPro" id="IPR050951">
    <property type="entry name" value="Retrovirus_Pol_polyprotein"/>
</dbReference>
<organism evidence="2">
    <name type="scientific">Lygus hesperus</name>
    <name type="common">Western plant bug</name>
    <dbReference type="NCBI Taxonomy" id="30085"/>
    <lineage>
        <taxon>Eukaryota</taxon>
        <taxon>Metazoa</taxon>
        <taxon>Ecdysozoa</taxon>
        <taxon>Arthropoda</taxon>
        <taxon>Hexapoda</taxon>
        <taxon>Insecta</taxon>
        <taxon>Pterygota</taxon>
        <taxon>Neoptera</taxon>
        <taxon>Paraneoptera</taxon>
        <taxon>Hemiptera</taxon>
        <taxon>Heteroptera</taxon>
        <taxon>Panheteroptera</taxon>
        <taxon>Cimicomorpha</taxon>
        <taxon>Miridae</taxon>
        <taxon>Mirini</taxon>
        <taxon>Lygus</taxon>
    </lineage>
</organism>
<dbReference type="Gene3D" id="3.10.10.10">
    <property type="entry name" value="HIV Type 1 Reverse Transcriptase, subunit A, domain 1"/>
    <property type="match status" value="1"/>
</dbReference>
<dbReference type="InterPro" id="IPR043128">
    <property type="entry name" value="Rev_trsase/Diguanyl_cyclase"/>
</dbReference>
<dbReference type="InterPro" id="IPR000477">
    <property type="entry name" value="RT_dom"/>
</dbReference>
<name>A0A0A9WK20_LYGHE</name>
<feature type="non-terminal residue" evidence="2">
    <location>
        <position position="1"/>
    </location>
</feature>
<protein>
    <recommendedName>
        <fullName evidence="1">Reverse transcriptase domain-containing protein</fullName>
    </recommendedName>
</protein>
<evidence type="ECO:0000259" key="1">
    <source>
        <dbReference type="PROSITE" id="PS50878"/>
    </source>
</evidence>
<dbReference type="Gene3D" id="3.30.70.270">
    <property type="match status" value="2"/>
</dbReference>
<reference evidence="2" key="2">
    <citation type="submission" date="2014-07" db="EMBL/GenBank/DDBJ databases">
        <authorList>
            <person name="Hull J."/>
        </authorList>
    </citation>
    <scope>NUCLEOTIDE SEQUENCE</scope>
</reference>
<gene>
    <name evidence="2" type="ORF">CM83_103252</name>
</gene>
<dbReference type="AlphaFoldDB" id="A0A0A9WK20"/>
<dbReference type="PANTHER" id="PTHR37984">
    <property type="entry name" value="PROTEIN CBG26694"/>
    <property type="match status" value="1"/>
</dbReference>